<evidence type="ECO:0000313" key="3">
    <source>
        <dbReference type="EMBL" id="GAA4618925.1"/>
    </source>
</evidence>
<proteinExistence type="predicted"/>
<accession>A0ABP8U0E4</accession>
<reference evidence="4" key="1">
    <citation type="journal article" date="2019" name="Int. J. Syst. Evol. Microbiol.">
        <title>The Global Catalogue of Microorganisms (GCM) 10K type strain sequencing project: providing services to taxonomists for standard genome sequencing and annotation.</title>
        <authorList>
            <consortium name="The Broad Institute Genomics Platform"/>
            <consortium name="The Broad Institute Genome Sequencing Center for Infectious Disease"/>
            <person name="Wu L."/>
            <person name="Ma J."/>
        </authorList>
    </citation>
    <scope>NUCLEOTIDE SEQUENCE [LARGE SCALE GENOMIC DNA]</scope>
    <source>
        <strain evidence="4">JCM 17938</strain>
    </source>
</reference>
<keyword evidence="1" id="KW-0418">Kinase</keyword>
<dbReference type="Proteomes" id="UP001500212">
    <property type="component" value="Unassembled WGS sequence"/>
</dbReference>
<dbReference type="PANTHER" id="PTHR35526">
    <property type="entry name" value="ANTI-SIGMA-F FACTOR RSBW-RELATED"/>
    <property type="match status" value="1"/>
</dbReference>
<evidence type="ECO:0000256" key="1">
    <source>
        <dbReference type="ARBA" id="ARBA00022527"/>
    </source>
</evidence>
<dbReference type="EMBL" id="BAABHJ010000040">
    <property type="protein sequence ID" value="GAA4618925.1"/>
    <property type="molecule type" value="Genomic_DNA"/>
</dbReference>
<feature type="domain" description="Histidine kinase/HSP90-like ATPase" evidence="2">
    <location>
        <begin position="15"/>
        <end position="127"/>
    </location>
</feature>
<keyword evidence="1" id="KW-0723">Serine/threonine-protein kinase</keyword>
<keyword evidence="3" id="KW-0547">Nucleotide-binding</keyword>
<dbReference type="PANTHER" id="PTHR35526:SF3">
    <property type="entry name" value="ANTI-SIGMA-F FACTOR RSBW"/>
    <property type="match status" value="1"/>
</dbReference>
<dbReference type="InterPro" id="IPR003594">
    <property type="entry name" value="HATPase_dom"/>
</dbReference>
<sequence>MDMKFSLDLPRETLSIPVIRRVLGDTLRGLGVSEACIADLLVAASEACTNVVQHVDSASHYEVIASIAGDHCVLKVADTGHGFRSDAEKNAGLDSESGRGIKIMRALVDDVTFDSRPDTGTVVYLQKRLSWQEESPMRFLEPQLLKTAGSAS</sequence>
<dbReference type="InterPro" id="IPR050267">
    <property type="entry name" value="Anti-sigma-factor_SerPK"/>
</dbReference>
<name>A0ABP8U0E4_9ACTN</name>
<dbReference type="Pfam" id="PF13581">
    <property type="entry name" value="HATPase_c_2"/>
    <property type="match status" value="1"/>
</dbReference>
<gene>
    <name evidence="3" type="ORF">GCM10023195_85370</name>
</gene>
<evidence type="ECO:0000259" key="2">
    <source>
        <dbReference type="Pfam" id="PF13581"/>
    </source>
</evidence>
<dbReference type="CDD" id="cd16936">
    <property type="entry name" value="HATPase_RsbW-like"/>
    <property type="match status" value="1"/>
</dbReference>
<dbReference type="GO" id="GO:0005524">
    <property type="term" value="F:ATP binding"/>
    <property type="evidence" value="ECO:0007669"/>
    <property type="project" value="UniProtKB-KW"/>
</dbReference>
<protein>
    <submittedName>
        <fullName evidence="3">ATP-binding protein</fullName>
    </submittedName>
</protein>
<organism evidence="3 4">
    <name type="scientific">Actinoallomurus liliacearum</name>
    <dbReference type="NCBI Taxonomy" id="1080073"/>
    <lineage>
        <taxon>Bacteria</taxon>
        <taxon>Bacillati</taxon>
        <taxon>Actinomycetota</taxon>
        <taxon>Actinomycetes</taxon>
        <taxon>Streptosporangiales</taxon>
        <taxon>Thermomonosporaceae</taxon>
        <taxon>Actinoallomurus</taxon>
    </lineage>
</organism>
<comment type="caution">
    <text evidence="3">The sequence shown here is derived from an EMBL/GenBank/DDBJ whole genome shotgun (WGS) entry which is preliminary data.</text>
</comment>
<dbReference type="SUPFAM" id="SSF55874">
    <property type="entry name" value="ATPase domain of HSP90 chaperone/DNA topoisomerase II/histidine kinase"/>
    <property type="match status" value="1"/>
</dbReference>
<keyword evidence="4" id="KW-1185">Reference proteome</keyword>
<keyword evidence="3" id="KW-0067">ATP-binding</keyword>
<evidence type="ECO:0000313" key="4">
    <source>
        <dbReference type="Proteomes" id="UP001500212"/>
    </source>
</evidence>
<dbReference type="InterPro" id="IPR036890">
    <property type="entry name" value="HATPase_C_sf"/>
</dbReference>
<keyword evidence="1" id="KW-0808">Transferase</keyword>
<dbReference type="Gene3D" id="3.30.565.10">
    <property type="entry name" value="Histidine kinase-like ATPase, C-terminal domain"/>
    <property type="match status" value="1"/>
</dbReference>